<dbReference type="InterPro" id="IPR036388">
    <property type="entry name" value="WH-like_DNA-bd_sf"/>
</dbReference>
<dbReference type="SMART" id="SM00345">
    <property type="entry name" value="HTH_GNTR"/>
    <property type="match status" value="1"/>
</dbReference>
<dbReference type="PRINTS" id="PR00035">
    <property type="entry name" value="HTHGNTR"/>
</dbReference>
<keyword evidence="3" id="KW-0804">Transcription</keyword>
<dbReference type="GO" id="GO:0003700">
    <property type="term" value="F:DNA-binding transcription factor activity"/>
    <property type="evidence" value="ECO:0007669"/>
    <property type="project" value="InterPro"/>
</dbReference>
<dbReference type="PANTHER" id="PTHR43537">
    <property type="entry name" value="TRANSCRIPTIONAL REGULATOR, GNTR FAMILY"/>
    <property type="match status" value="1"/>
</dbReference>
<name>A0A417Z4A9_9MICO</name>
<dbReference type="CDD" id="cd07377">
    <property type="entry name" value="WHTH_GntR"/>
    <property type="match status" value="1"/>
</dbReference>
<dbReference type="Gene3D" id="1.10.10.10">
    <property type="entry name" value="Winged helix-like DNA-binding domain superfamily/Winged helix DNA-binding domain"/>
    <property type="match status" value="1"/>
</dbReference>
<dbReference type="InterPro" id="IPR011711">
    <property type="entry name" value="GntR_C"/>
</dbReference>
<dbReference type="SUPFAM" id="SSF46785">
    <property type="entry name" value="Winged helix' DNA-binding domain"/>
    <property type="match status" value="1"/>
</dbReference>
<evidence type="ECO:0000256" key="3">
    <source>
        <dbReference type="ARBA" id="ARBA00023163"/>
    </source>
</evidence>
<comment type="caution">
    <text evidence="5">The sequence shown here is derived from an EMBL/GenBank/DDBJ whole genome shotgun (WGS) entry which is preliminary data.</text>
</comment>
<feature type="domain" description="HTH gntR-type" evidence="4">
    <location>
        <begin position="5"/>
        <end position="77"/>
    </location>
</feature>
<dbReference type="EMBL" id="QWLM01000011">
    <property type="protein sequence ID" value="RHW45235.1"/>
    <property type="molecule type" value="Genomic_DNA"/>
</dbReference>
<reference evidence="5 6" key="1">
    <citation type="submission" date="2018-08" db="EMBL/GenBank/DDBJ databases">
        <title>Whole genome sequence analysis of Dermacoccus abyssi bacteria isolated from Deep Mariana trench Micromonospora spp reveals genes involved in the environmental adaptation and production of secondary metabolites.</title>
        <authorList>
            <person name="Abdel-Mageed W.M."/>
            <person name="Lehri B."/>
            <person name="Nouioui I."/>
            <person name="Goodfellow I."/>
            <person name="Jaspars M."/>
            <person name="Karlyshev A."/>
        </authorList>
    </citation>
    <scope>NUCLEOTIDE SEQUENCE [LARGE SCALE GENOMIC DNA]</scope>
    <source>
        <strain evidence="5 6">MT1.1</strain>
    </source>
</reference>
<organism evidence="5 6">
    <name type="scientific">Dermacoccus abyssi</name>
    <dbReference type="NCBI Taxonomy" id="322596"/>
    <lineage>
        <taxon>Bacteria</taxon>
        <taxon>Bacillati</taxon>
        <taxon>Actinomycetota</taxon>
        <taxon>Actinomycetes</taxon>
        <taxon>Micrococcales</taxon>
        <taxon>Dermacoccaceae</taxon>
        <taxon>Dermacoccus</taxon>
    </lineage>
</organism>
<dbReference type="SUPFAM" id="SSF48008">
    <property type="entry name" value="GntR ligand-binding domain-like"/>
    <property type="match status" value="1"/>
</dbReference>
<dbReference type="RefSeq" id="WP_118913842.1">
    <property type="nucleotide sequence ID" value="NZ_CBCRVH010000011.1"/>
</dbReference>
<dbReference type="SMART" id="SM00895">
    <property type="entry name" value="FCD"/>
    <property type="match status" value="1"/>
</dbReference>
<dbReference type="PROSITE" id="PS50949">
    <property type="entry name" value="HTH_GNTR"/>
    <property type="match status" value="1"/>
</dbReference>
<dbReference type="GO" id="GO:0003677">
    <property type="term" value="F:DNA binding"/>
    <property type="evidence" value="ECO:0007669"/>
    <property type="project" value="UniProtKB-KW"/>
</dbReference>
<keyword evidence="2" id="KW-0238">DNA-binding</keyword>
<dbReference type="InterPro" id="IPR000524">
    <property type="entry name" value="Tscrpt_reg_HTH_GntR"/>
</dbReference>
<sequence length="240" mass="25734">MPNKPKAFDIVRAHIEERILDGSLDIGDTLAAERELATEFGVSRGAVREAIRALEAQGVVESSVGAGATGGTRIIRARTRALTRLLRLHVALADGRLREVVELRVALERSSATLAAASVTPEALETMRTLLAKMRGEGVDIETFNRLDTDFHVAIARAADNTLVTDLTIAVRESLRAPILVAEQGLSSGEYADFRGMLCEQHEGIFAALEAGDGEDAAQRIETHIRAAYSALPVLTAAPE</sequence>
<dbReference type="AlphaFoldDB" id="A0A417Z4A9"/>
<dbReference type="Pfam" id="PF00392">
    <property type="entry name" value="GntR"/>
    <property type="match status" value="1"/>
</dbReference>
<accession>A0A417Z4A9</accession>
<evidence type="ECO:0000313" key="5">
    <source>
        <dbReference type="EMBL" id="RHW45235.1"/>
    </source>
</evidence>
<dbReference type="InterPro" id="IPR008920">
    <property type="entry name" value="TF_FadR/GntR_C"/>
</dbReference>
<keyword evidence="1" id="KW-0805">Transcription regulation</keyword>
<dbReference type="Gene3D" id="1.20.120.530">
    <property type="entry name" value="GntR ligand-binding domain-like"/>
    <property type="match status" value="1"/>
</dbReference>
<dbReference type="Proteomes" id="UP000285376">
    <property type="component" value="Unassembled WGS sequence"/>
</dbReference>
<evidence type="ECO:0000256" key="1">
    <source>
        <dbReference type="ARBA" id="ARBA00023015"/>
    </source>
</evidence>
<gene>
    <name evidence="5" type="ORF">D1832_10340</name>
</gene>
<protein>
    <submittedName>
        <fullName evidence="5">FadR family transcriptional regulator</fullName>
    </submittedName>
</protein>
<proteinExistence type="predicted"/>
<dbReference type="Pfam" id="PF07729">
    <property type="entry name" value="FCD"/>
    <property type="match status" value="1"/>
</dbReference>
<evidence type="ECO:0000313" key="6">
    <source>
        <dbReference type="Proteomes" id="UP000285376"/>
    </source>
</evidence>
<dbReference type="PANTHER" id="PTHR43537:SF5">
    <property type="entry name" value="UXU OPERON TRANSCRIPTIONAL REGULATOR"/>
    <property type="match status" value="1"/>
</dbReference>
<evidence type="ECO:0000259" key="4">
    <source>
        <dbReference type="PROSITE" id="PS50949"/>
    </source>
</evidence>
<evidence type="ECO:0000256" key="2">
    <source>
        <dbReference type="ARBA" id="ARBA00023125"/>
    </source>
</evidence>
<dbReference type="InterPro" id="IPR036390">
    <property type="entry name" value="WH_DNA-bd_sf"/>
</dbReference>